<reference evidence="1" key="2">
    <citation type="journal article" date="2020" name="Nat. Commun.">
        <title>Large-scale genome sequencing of mycorrhizal fungi provides insights into the early evolution of symbiotic traits.</title>
        <authorList>
            <person name="Miyauchi S."/>
            <person name="Kiss E."/>
            <person name="Kuo A."/>
            <person name="Drula E."/>
            <person name="Kohler A."/>
            <person name="Sanchez-Garcia M."/>
            <person name="Morin E."/>
            <person name="Andreopoulos B."/>
            <person name="Barry K.W."/>
            <person name="Bonito G."/>
            <person name="Buee M."/>
            <person name="Carver A."/>
            <person name="Chen C."/>
            <person name="Cichocki N."/>
            <person name="Clum A."/>
            <person name="Culley D."/>
            <person name="Crous P.W."/>
            <person name="Fauchery L."/>
            <person name="Girlanda M."/>
            <person name="Hayes R.D."/>
            <person name="Keri Z."/>
            <person name="LaButti K."/>
            <person name="Lipzen A."/>
            <person name="Lombard V."/>
            <person name="Magnuson J."/>
            <person name="Maillard F."/>
            <person name="Murat C."/>
            <person name="Nolan M."/>
            <person name="Ohm R.A."/>
            <person name="Pangilinan J."/>
            <person name="Pereira M.F."/>
            <person name="Perotto S."/>
            <person name="Peter M."/>
            <person name="Pfister S."/>
            <person name="Riley R."/>
            <person name="Sitrit Y."/>
            <person name="Stielow J.B."/>
            <person name="Szollosi G."/>
            <person name="Zifcakova L."/>
            <person name="Stursova M."/>
            <person name="Spatafora J.W."/>
            <person name="Tedersoo L."/>
            <person name="Vaario L.M."/>
            <person name="Yamada A."/>
            <person name="Yan M."/>
            <person name="Wang P."/>
            <person name="Xu J."/>
            <person name="Bruns T."/>
            <person name="Baldrian P."/>
            <person name="Vilgalys R."/>
            <person name="Dunand C."/>
            <person name="Henrissat B."/>
            <person name="Grigoriev I.V."/>
            <person name="Hibbett D."/>
            <person name="Nagy L.G."/>
            <person name="Martin F.M."/>
        </authorList>
    </citation>
    <scope>NUCLEOTIDE SEQUENCE</scope>
    <source>
        <strain evidence="1">P2</strain>
    </source>
</reference>
<evidence type="ECO:0000313" key="1">
    <source>
        <dbReference type="EMBL" id="KAF9644862.1"/>
    </source>
</evidence>
<reference evidence="1" key="1">
    <citation type="submission" date="2019-10" db="EMBL/GenBank/DDBJ databases">
        <authorList>
            <consortium name="DOE Joint Genome Institute"/>
            <person name="Kuo A."/>
            <person name="Miyauchi S."/>
            <person name="Kiss E."/>
            <person name="Drula E."/>
            <person name="Kohler A."/>
            <person name="Sanchez-Garcia M."/>
            <person name="Andreopoulos B."/>
            <person name="Barry K.W."/>
            <person name="Bonito G."/>
            <person name="Buee M."/>
            <person name="Carver A."/>
            <person name="Chen C."/>
            <person name="Cichocki N."/>
            <person name="Clum A."/>
            <person name="Culley D."/>
            <person name="Crous P.W."/>
            <person name="Fauchery L."/>
            <person name="Girlanda M."/>
            <person name="Hayes R."/>
            <person name="Keri Z."/>
            <person name="Labutti K."/>
            <person name="Lipzen A."/>
            <person name="Lombard V."/>
            <person name="Magnuson J."/>
            <person name="Maillard F."/>
            <person name="Morin E."/>
            <person name="Murat C."/>
            <person name="Nolan M."/>
            <person name="Ohm R."/>
            <person name="Pangilinan J."/>
            <person name="Pereira M."/>
            <person name="Perotto S."/>
            <person name="Peter M."/>
            <person name="Riley R."/>
            <person name="Sitrit Y."/>
            <person name="Stielow B."/>
            <person name="Szollosi G."/>
            <person name="Zifcakova L."/>
            <person name="Stursova M."/>
            <person name="Spatafora J.W."/>
            <person name="Tedersoo L."/>
            <person name="Vaario L.-M."/>
            <person name="Yamada A."/>
            <person name="Yan M."/>
            <person name="Wang P."/>
            <person name="Xu J."/>
            <person name="Bruns T."/>
            <person name="Baldrian P."/>
            <person name="Vilgalys R."/>
            <person name="Henrissat B."/>
            <person name="Grigoriev I.V."/>
            <person name="Hibbett D."/>
            <person name="Nagy L.G."/>
            <person name="Martin F.M."/>
        </authorList>
    </citation>
    <scope>NUCLEOTIDE SEQUENCE</scope>
    <source>
        <strain evidence="1">P2</strain>
    </source>
</reference>
<sequence>MGTAGREKSLAICEYTPRTLQGEQGDLGRKQRRSATVTSSNTSCGTHVHVFEYWVKSRYAKVVVQARACFDGVVNVPILLHSLENSQCRSLLGEYHYFRSKTVGEVVRLTDRAKDEGELGLTNLAQDQPTVEFPGVTSSGDSCVWAESFVTFPTAVIAIASSYAVLTKY</sequence>
<protein>
    <submittedName>
        <fullName evidence="1">Uncharacterized protein</fullName>
    </submittedName>
</protein>
<organism evidence="1 2">
    <name type="scientific">Thelephora ganbajun</name>
    <name type="common">Ganba fungus</name>
    <dbReference type="NCBI Taxonomy" id="370292"/>
    <lineage>
        <taxon>Eukaryota</taxon>
        <taxon>Fungi</taxon>
        <taxon>Dikarya</taxon>
        <taxon>Basidiomycota</taxon>
        <taxon>Agaricomycotina</taxon>
        <taxon>Agaricomycetes</taxon>
        <taxon>Thelephorales</taxon>
        <taxon>Thelephoraceae</taxon>
        <taxon>Thelephora</taxon>
    </lineage>
</organism>
<dbReference type="Proteomes" id="UP000886501">
    <property type="component" value="Unassembled WGS sequence"/>
</dbReference>
<gene>
    <name evidence="1" type="ORF">BDM02DRAFT_3131505</name>
</gene>
<keyword evidence="2" id="KW-1185">Reference proteome</keyword>
<dbReference type="EMBL" id="MU118116">
    <property type="protein sequence ID" value="KAF9644862.1"/>
    <property type="molecule type" value="Genomic_DNA"/>
</dbReference>
<proteinExistence type="predicted"/>
<accession>A0ACB6Z5N0</accession>
<evidence type="ECO:0000313" key="2">
    <source>
        <dbReference type="Proteomes" id="UP000886501"/>
    </source>
</evidence>
<name>A0ACB6Z5N0_THEGA</name>
<comment type="caution">
    <text evidence="1">The sequence shown here is derived from an EMBL/GenBank/DDBJ whole genome shotgun (WGS) entry which is preliminary data.</text>
</comment>